<proteinExistence type="inferred from homology"/>
<dbReference type="Pfam" id="PF00582">
    <property type="entry name" value="Usp"/>
    <property type="match status" value="1"/>
</dbReference>
<gene>
    <name evidence="3" type="ORF">LQ327_22220</name>
</gene>
<dbReference type="InterPro" id="IPR006015">
    <property type="entry name" value="Universal_stress_UspA"/>
</dbReference>
<evidence type="ECO:0000256" key="1">
    <source>
        <dbReference type="ARBA" id="ARBA00008791"/>
    </source>
</evidence>
<dbReference type="PANTHER" id="PTHR46553:SF3">
    <property type="entry name" value="ADENINE NUCLEOTIDE ALPHA HYDROLASES-LIKE SUPERFAMILY PROTEIN"/>
    <property type="match status" value="1"/>
</dbReference>
<evidence type="ECO:0000313" key="3">
    <source>
        <dbReference type="EMBL" id="MCD2196092.1"/>
    </source>
</evidence>
<dbReference type="EMBL" id="JAJNDB010000005">
    <property type="protein sequence ID" value="MCD2196092.1"/>
    <property type="molecule type" value="Genomic_DNA"/>
</dbReference>
<sequence>MTETAQGTATGERVLVGIDDSEGAALALDYALDEAVRRGGSVRAVMAFEPPYVWITAEGIVPPTSDLQHEAKKEATRIVENAVAARRERGAAVPATEVEVYSGPPSAVLQRLSKDADLLVVGHRGRGGVASHLIGSVGLNCVVHAACTVIVVR</sequence>
<comment type="caution">
    <text evidence="3">The sequence shown here is derived from an EMBL/GenBank/DDBJ whole genome shotgun (WGS) entry which is preliminary data.</text>
</comment>
<name>A0ABS8PCV6_9PSEU</name>
<dbReference type="Gene3D" id="3.40.50.620">
    <property type="entry name" value="HUPs"/>
    <property type="match status" value="1"/>
</dbReference>
<dbReference type="CDD" id="cd23659">
    <property type="entry name" value="USP_At3g01520-like"/>
    <property type="match status" value="1"/>
</dbReference>
<dbReference type="RefSeq" id="WP_230737949.1">
    <property type="nucleotide sequence ID" value="NZ_JAJNDB010000005.1"/>
</dbReference>
<reference evidence="3 4" key="1">
    <citation type="submission" date="2021-11" db="EMBL/GenBank/DDBJ databases">
        <title>Draft genome sequence of Actinomycetospora sp. SF1 isolated from the rhizosphere soil.</title>
        <authorList>
            <person name="Duangmal K."/>
            <person name="Chantavorakit T."/>
        </authorList>
    </citation>
    <scope>NUCLEOTIDE SEQUENCE [LARGE SCALE GENOMIC DNA]</scope>
    <source>
        <strain evidence="3 4">TBRC 5722</strain>
    </source>
</reference>
<keyword evidence="4" id="KW-1185">Reference proteome</keyword>
<protein>
    <submittedName>
        <fullName evidence="3">Universal stress protein</fullName>
    </submittedName>
</protein>
<dbReference type="Proteomes" id="UP001199469">
    <property type="component" value="Unassembled WGS sequence"/>
</dbReference>
<dbReference type="InterPro" id="IPR014729">
    <property type="entry name" value="Rossmann-like_a/b/a_fold"/>
</dbReference>
<evidence type="ECO:0000259" key="2">
    <source>
        <dbReference type="Pfam" id="PF00582"/>
    </source>
</evidence>
<dbReference type="PANTHER" id="PTHR46553">
    <property type="entry name" value="ADENINE NUCLEOTIDE ALPHA HYDROLASES-LIKE SUPERFAMILY PROTEIN"/>
    <property type="match status" value="1"/>
</dbReference>
<organism evidence="3 4">
    <name type="scientific">Actinomycetospora endophytica</name>
    <dbReference type="NCBI Taxonomy" id="2291215"/>
    <lineage>
        <taxon>Bacteria</taxon>
        <taxon>Bacillati</taxon>
        <taxon>Actinomycetota</taxon>
        <taxon>Actinomycetes</taxon>
        <taxon>Pseudonocardiales</taxon>
        <taxon>Pseudonocardiaceae</taxon>
        <taxon>Actinomycetospora</taxon>
    </lineage>
</organism>
<accession>A0ABS8PCV6</accession>
<dbReference type="SUPFAM" id="SSF52402">
    <property type="entry name" value="Adenine nucleotide alpha hydrolases-like"/>
    <property type="match status" value="1"/>
</dbReference>
<dbReference type="InterPro" id="IPR006016">
    <property type="entry name" value="UspA"/>
</dbReference>
<dbReference type="PRINTS" id="PR01438">
    <property type="entry name" value="UNVRSLSTRESS"/>
</dbReference>
<evidence type="ECO:0000313" key="4">
    <source>
        <dbReference type="Proteomes" id="UP001199469"/>
    </source>
</evidence>
<feature type="domain" description="UspA" evidence="2">
    <location>
        <begin position="12"/>
        <end position="153"/>
    </location>
</feature>
<comment type="similarity">
    <text evidence="1">Belongs to the universal stress protein A family.</text>
</comment>